<comment type="similarity">
    <text evidence="1">Belongs to the protein kinase superfamily. ADCK protein kinase family.</text>
</comment>
<dbReference type="EMBL" id="CP032418">
    <property type="protein sequence ID" value="AYC28521.1"/>
    <property type="molecule type" value="Genomic_DNA"/>
</dbReference>
<dbReference type="Gene3D" id="1.10.510.10">
    <property type="entry name" value="Transferase(Phosphotransferase) domain 1"/>
    <property type="match status" value="1"/>
</dbReference>
<keyword evidence="4" id="KW-0418">Kinase</keyword>
<dbReference type="CDD" id="cd05121">
    <property type="entry name" value="ABC1_ADCK3-like"/>
    <property type="match status" value="1"/>
</dbReference>
<evidence type="ECO:0000313" key="4">
    <source>
        <dbReference type="EMBL" id="AYC28521.1"/>
    </source>
</evidence>
<dbReference type="Proteomes" id="UP000265725">
    <property type="component" value="Chromosome"/>
</dbReference>
<accession>A0A385YPZ5</accession>
<dbReference type="KEGG" id="paek:D3873_01045"/>
<evidence type="ECO:0000256" key="1">
    <source>
        <dbReference type="ARBA" id="ARBA00009670"/>
    </source>
</evidence>
<evidence type="ECO:0000259" key="3">
    <source>
        <dbReference type="Pfam" id="PF03109"/>
    </source>
</evidence>
<keyword evidence="5" id="KW-1185">Reference proteome</keyword>
<dbReference type="OrthoDB" id="9795390at2"/>
<keyword evidence="2" id="KW-1133">Transmembrane helix</keyword>
<reference evidence="5" key="1">
    <citation type="submission" date="2018-09" db="EMBL/GenBank/DDBJ databases">
        <authorList>
            <person name="Zhu H."/>
        </authorList>
    </citation>
    <scope>NUCLEOTIDE SEQUENCE [LARGE SCALE GENOMIC DNA]</scope>
    <source>
        <strain evidence="5">K2R23-3</strain>
    </source>
</reference>
<protein>
    <submittedName>
        <fullName evidence="4">AarF/ABC1/UbiB kinase family protein</fullName>
    </submittedName>
</protein>
<sequence length="540" mass="62695">MKQNQKVWRAWKVLSLGISIVIRMYWYRFRRKSPAENAKLWGRIGKEFRTVLFELNGILIKVGQLMSIREDLLPKTFIAEIKGLVDSVPPSPWEKIEQVLREEWGPEKKSLVQSIEPVAVASASIGEVYKATLEDGSIVAIKVQRPDIQELVRIDFWSLGVLMKFAKYVAPIPKGFIDFNKLYTEVRQVIEAELDFEQERRSAEIFQRRFEHEDRVKVPRIYRELSTERVLVLEWIDAHRVNDLEFIHQHGLSGEEISDRLLRSFFSQWLEAGIFHADPHAGNILIQQDGTIVMLDFGMIGEISESDATLFRQLLEGILLKNYAKAAEAFQYLGFLLPGTNPKQMEPTLREFATMDWERLKQMDMLDAQKMIQDMVRSLPVQVPTRFVFLGRSFATVEGLLLSLNPTKETIDILKPAFFDWLKTSDMNKWELLVKWFQAQPVYRSIQKIVEYIEAPVKAIEQKDVHHFQTMRFTVFESHKKFAMYGVLLFTGVWVVGEVLDENIVSIIGPTGLVICAISYIFTSIRFKKWWRQASLGKID</sequence>
<organism evidence="4 5">
    <name type="scientific">Paenisporosarcina cavernae</name>
    <dbReference type="NCBI Taxonomy" id="2320858"/>
    <lineage>
        <taxon>Bacteria</taxon>
        <taxon>Bacillati</taxon>
        <taxon>Bacillota</taxon>
        <taxon>Bacilli</taxon>
        <taxon>Bacillales</taxon>
        <taxon>Caryophanaceae</taxon>
        <taxon>Paenisporosarcina</taxon>
    </lineage>
</organism>
<proteinExistence type="inferred from homology"/>
<dbReference type="InterPro" id="IPR050154">
    <property type="entry name" value="UbiB_kinase"/>
</dbReference>
<dbReference type="InterPro" id="IPR011009">
    <property type="entry name" value="Kinase-like_dom_sf"/>
</dbReference>
<feature type="transmembrane region" description="Helical" evidence="2">
    <location>
        <begin position="503"/>
        <end position="522"/>
    </location>
</feature>
<evidence type="ECO:0000313" key="5">
    <source>
        <dbReference type="Proteomes" id="UP000265725"/>
    </source>
</evidence>
<keyword evidence="2" id="KW-0472">Membrane</keyword>
<feature type="transmembrane region" description="Helical" evidence="2">
    <location>
        <begin position="482"/>
        <end position="497"/>
    </location>
</feature>
<keyword evidence="2" id="KW-0812">Transmembrane</keyword>
<dbReference type="PANTHER" id="PTHR10566">
    <property type="entry name" value="CHAPERONE-ACTIVITY OF BC1 COMPLEX CABC1 -RELATED"/>
    <property type="match status" value="1"/>
</dbReference>
<feature type="transmembrane region" description="Helical" evidence="2">
    <location>
        <begin position="6"/>
        <end position="26"/>
    </location>
</feature>
<dbReference type="SUPFAM" id="SSF56112">
    <property type="entry name" value="Protein kinase-like (PK-like)"/>
    <property type="match status" value="1"/>
</dbReference>
<keyword evidence="4" id="KW-0808">Transferase</keyword>
<dbReference type="InterPro" id="IPR004147">
    <property type="entry name" value="ABC1_dom"/>
</dbReference>
<dbReference type="Pfam" id="PF03109">
    <property type="entry name" value="ABC1"/>
    <property type="match status" value="1"/>
</dbReference>
<name>A0A385YPZ5_9BACL</name>
<feature type="domain" description="ABC1 atypical kinase-like" evidence="3">
    <location>
        <begin position="84"/>
        <end position="328"/>
    </location>
</feature>
<gene>
    <name evidence="4" type="ORF">D3873_01045</name>
</gene>
<dbReference type="RefSeq" id="WP_119882266.1">
    <property type="nucleotide sequence ID" value="NZ_CP032418.1"/>
</dbReference>
<dbReference type="PANTHER" id="PTHR10566:SF113">
    <property type="entry name" value="PROTEIN ACTIVITY OF BC1 COMPLEX KINASE 7, CHLOROPLASTIC"/>
    <property type="match status" value="1"/>
</dbReference>
<dbReference type="AlphaFoldDB" id="A0A385YPZ5"/>
<dbReference type="GO" id="GO:0016301">
    <property type="term" value="F:kinase activity"/>
    <property type="evidence" value="ECO:0007669"/>
    <property type="project" value="UniProtKB-KW"/>
</dbReference>
<evidence type="ECO:0000256" key="2">
    <source>
        <dbReference type="SAM" id="Phobius"/>
    </source>
</evidence>